<feature type="region of interest" description="Disordered" evidence="1">
    <location>
        <begin position="53"/>
        <end position="74"/>
    </location>
</feature>
<feature type="compositionally biased region" description="Basic and acidic residues" evidence="1">
    <location>
        <begin position="53"/>
        <end position="68"/>
    </location>
</feature>
<proteinExistence type="predicted"/>
<dbReference type="EMBL" id="CAIIXF020000003">
    <property type="protein sequence ID" value="CAH1778656.1"/>
    <property type="molecule type" value="Genomic_DNA"/>
</dbReference>
<sequence length="321" mass="36441">MKAVIILMLIGAVSAWGWGEKFKTGEGKMQADSPRDRPSGSSHHFYYGDVHHHHEGHDHSSSHESKSSEEDDDEEKPIYYFCVGDDFGPYEHISPETGRITGFHIDLMNALCDEADLKCYYVMDRYANCWETEGDVEFPGKGLLDDYYSACIGYWPYPRRFNSFNFTLSFAKADNANAFWLKSRNDEFKEDDVKGLKIGFISGWSVSKQCLARETGNDVNDFTSVFFESYKDMVVALRDQKIDLMLGSRDTFVAPDDIHVGSSFDCSWNNRGPAFMLKVGNPLIKKLNKALSNIIDDGSYGKLCEEANKQYSSRGEIRCLD</sequence>
<dbReference type="PANTHER" id="PTHR35936">
    <property type="entry name" value="MEMBRANE-BOUND LYTIC MUREIN TRANSGLYCOSYLASE F"/>
    <property type="match status" value="1"/>
</dbReference>
<evidence type="ECO:0000256" key="1">
    <source>
        <dbReference type="SAM" id="MobiDB-lite"/>
    </source>
</evidence>
<feature type="signal peptide" evidence="2">
    <location>
        <begin position="1"/>
        <end position="15"/>
    </location>
</feature>
<feature type="chain" id="PRO_5035825168" description="Solute-binding protein family 3/N-terminal domain-containing protein" evidence="2">
    <location>
        <begin position="16"/>
        <end position="321"/>
    </location>
</feature>
<keyword evidence="2" id="KW-0732">Signal</keyword>
<organism evidence="3 4">
    <name type="scientific">Owenia fusiformis</name>
    <name type="common">Polychaete worm</name>
    <dbReference type="NCBI Taxonomy" id="6347"/>
    <lineage>
        <taxon>Eukaryota</taxon>
        <taxon>Metazoa</taxon>
        <taxon>Spiralia</taxon>
        <taxon>Lophotrochozoa</taxon>
        <taxon>Annelida</taxon>
        <taxon>Polychaeta</taxon>
        <taxon>Sedentaria</taxon>
        <taxon>Canalipalpata</taxon>
        <taxon>Sabellida</taxon>
        <taxon>Oweniida</taxon>
        <taxon>Oweniidae</taxon>
        <taxon>Owenia</taxon>
    </lineage>
</organism>
<evidence type="ECO:0000256" key="2">
    <source>
        <dbReference type="SAM" id="SignalP"/>
    </source>
</evidence>
<evidence type="ECO:0008006" key="5">
    <source>
        <dbReference type="Google" id="ProtNLM"/>
    </source>
</evidence>
<accession>A0A8S4NDD6</accession>
<dbReference type="PANTHER" id="PTHR35936:SF19">
    <property type="entry name" value="AMINO-ACID-BINDING PROTEIN YXEM-RELATED"/>
    <property type="match status" value="1"/>
</dbReference>
<dbReference type="Gene3D" id="3.40.190.10">
    <property type="entry name" value="Periplasmic binding protein-like II"/>
    <property type="match status" value="2"/>
</dbReference>
<dbReference type="OrthoDB" id="5984008at2759"/>
<dbReference type="AlphaFoldDB" id="A0A8S4NDD6"/>
<gene>
    <name evidence="3" type="ORF">OFUS_LOCUS5547</name>
</gene>
<evidence type="ECO:0000313" key="4">
    <source>
        <dbReference type="Proteomes" id="UP000749559"/>
    </source>
</evidence>
<dbReference type="Proteomes" id="UP000749559">
    <property type="component" value="Unassembled WGS sequence"/>
</dbReference>
<reference evidence="3" key="1">
    <citation type="submission" date="2022-03" db="EMBL/GenBank/DDBJ databases">
        <authorList>
            <person name="Martin C."/>
        </authorList>
    </citation>
    <scope>NUCLEOTIDE SEQUENCE</scope>
</reference>
<evidence type="ECO:0000313" key="3">
    <source>
        <dbReference type="EMBL" id="CAH1778656.1"/>
    </source>
</evidence>
<protein>
    <recommendedName>
        <fullName evidence="5">Solute-binding protein family 3/N-terminal domain-containing protein</fullName>
    </recommendedName>
</protein>
<dbReference type="SUPFAM" id="SSF53850">
    <property type="entry name" value="Periplasmic binding protein-like II"/>
    <property type="match status" value="1"/>
</dbReference>
<comment type="caution">
    <text evidence="3">The sequence shown here is derived from an EMBL/GenBank/DDBJ whole genome shotgun (WGS) entry which is preliminary data.</text>
</comment>
<keyword evidence="4" id="KW-1185">Reference proteome</keyword>
<name>A0A8S4NDD6_OWEFU</name>